<gene>
    <name evidence="2" type="ORF">PQU94_17750</name>
</gene>
<dbReference type="RefSeq" id="WP_272742765.1">
    <property type="nucleotide sequence ID" value="NZ_JAQQKW010000017.1"/>
</dbReference>
<evidence type="ECO:0000256" key="1">
    <source>
        <dbReference type="SAM" id="MobiDB-lite"/>
    </source>
</evidence>
<accession>A0ABT5IIX0</accession>
<organism evidence="2 3">
    <name type="scientific">Asticcacaulis currens</name>
    <dbReference type="NCBI Taxonomy" id="2984210"/>
    <lineage>
        <taxon>Bacteria</taxon>
        <taxon>Pseudomonadati</taxon>
        <taxon>Pseudomonadota</taxon>
        <taxon>Alphaproteobacteria</taxon>
        <taxon>Caulobacterales</taxon>
        <taxon>Caulobacteraceae</taxon>
        <taxon>Asticcacaulis</taxon>
    </lineage>
</organism>
<feature type="non-terminal residue" evidence="2">
    <location>
        <position position="1"/>
    </location>
</feature>
<protein>
    <submittedName>
        <fullName evidence="2">Uncharacterized protein</fullName>
    </submittedName>
</protein>
<reference evidence="2 3" key="1">
    <citation type="submission" date="2023-01" db="EMBL/GenBank/DDBJ databases">
        <title>Novel species of the genus Asticcacaulis isolated from rivers.</title>
        <authorList>
            <person name="Lu H."/>
        </authorList>
    </citation>
    <scope>NUCLEOTIDE SEQUENCE [LARGE SCALE GENOMIC DNA]</scope>
    <source>
        <strain evidence="2 3">DXS10W</strain>
    </source>
</reference>
<name>A0ABT5IIX0_9CAUL</name>
<feature type="compositionally biased region" description="Polar residues" evidence="1">
    <location>
        <begin position="1"/>
        <end position="12"/>
    </location>
</feature>
<evidence type="ECO:0000313" key="3">
    <source>
        <dbReference type="Proteomes" id="UP001216595"/>
    </source>
</evidence>
<sequence>TDSAICYSQQNGGDHAPVSSKPCPENTTRELYRPLSELHYSDLGGFFHMSMCGCDFKITSVVFTPRIAAITQSEPD</sequence>
<proteinExistence type="predicted"/>
<feature type="region of interest" description="Disordered" evidence="1">
    <location>
        <begin position="1"/>
        <end position="25"/>
    </location>
</feature>
<dbReference type="EMBL" id="JAQQKW010000017">
    <property type="protein sequence ID" value="MDC7696124.1"/>
    <property type="molecule type" value="Genomic_DNA"/>
</dbReference>
<keyword evidence="3" id="KW-1185">Reference proteome</keyword>
<evidence type="ECO:0000313" key="2">
    <source>
        <dbReference type="EMBL" id="MDC7696124.1"/>
    </source>
</evidence>
<dbReference type="Proteomes" id="UP001216595">
    <property type="component" value="Unassembled WGS sequence"/>
</dbReference>
<comment type="caution">
    <text evidence="2">The sequence shown here is derived from an EMBL/GenBank/DDBJ whole genome shotgun (WGS) entry which is preliminary data.</text>
</comment>